<evidence type="ECO:0000256" key="2">
    <source>
        <dbReference type="ARBA" id="ARBA00012438"/>
    </source>
</evidence>
<sequence>MIKLNHKSLDIKKLFRKSLEAFPDLIFLVSHDGTYLDYLGNEKNLFVPPEEFIGKKIIDVMPRNIAKLHMDAIRKTLETKQMQTLEISLPIRGETRYFEDRFIYFSKEHIVAFVRDITKRKQAEQKLRKSEEKLRKFNQNLEQMLNDRTKELKESEEKYRFLFENSPIAMGLANSEGQMIDINKILEEQTGYNLEDFNNIGLQASFVNLDDRTSLYEVLEKYDRIQDFEVKLRRKNGTEYFALLNIDVFEVKEEKRFLSTMRDITERKNAEQKLRDSEKRLFTLLDGLPAFIYLQAPDYSIRYANQYLMKKVILLDLMELFLISQKVKKQNKL</sequence>
<keyword evidence="3" id="KW-0597">Phosphoprotein</keyword>
<evidence type="ECO:0000259" key="8">
    <source>
        <dbReference type="PROSITE" id="PS50113"/>
    </source>
</evidence>
<feature type="coiled-coil region" evidence="6">
    <location>
        <begin position="120"/>
        <end position="158"/>
    </location>
</feature>
<accession>A0A0F9A9Z4</accession>
<dbReference type="SUPFAM" id="SSF55785">
    <property type="entry name" value="PYP-like sensor domain (PAS domain)"/>
    <property type="match status" value="3"/>
</dbReference>
<protein>
    <recommendedName>
        <fullName evidence="2">histidine kinase</fullName>
        <ecNumber evidence="2">2.7.13.3</ecNumber>
    </recommendedName>
</protein>
<keyword evidence="4" id="KW-0808">Transferase</keyword>
<dbReference type="CDD" id="cd00130">
    <property type="entry name" value="PAS"/>
    <property type="match status" value="2"/>
</dbReference>
<organism evidence="9">
    <name type="scientific">marine sediment metagenome</name>
    <dbReference type="NCBI Taxonomy" id="412755"/>
    <lineage>
        <taxon>unclassified sequences</taxon>
        <taxon>metagenomes</taxon>
        <taxon>ecological metagenomes</taxon>
    </lineage>
</organism>
<dbReference type="InterPro" id="IPR001610">
    <property type="entry name" value="PAC"/>
</dbReference>
<dbReference type="NCBIfam" id="TIGR00229">
    <property type="entry name" value="sensory_box"/>
    <property type="match status" value="2"/>
</dbReference>
<dbReference type="Gene3D" id="3.30.450.20">
    <property type="entry name" value="PAS domain"/>
    <property type="match status" value="3"/>
</dbReference>
<name>A0A0F9A9Z4_9ZZZZ</name>
<dbReference type="PROSITE" id="PS50112">
    <property type="entry name" value="PAS"/>
    <property type="match status" value="1"/>
</dbReference>
<reference evidence="9" key="1">
    <citation type="journal article" date="2015" name="Nature">
        <title>Complex archaea that bridge the gap between prokaryotes and eukaryotes.</title>
        <authorList>
            <person name="Spang A."/>
            <person name="Saw J.H."/>
            <person name="Jorgensen S.L."/>
            <person name="Zaremba-Niedzwiedzka K."/>
            <person name="Martijn J."/>
            <person name="Lind A.E."/>
            <person name="van Eijk R."/>
            <person name="Schleper C."/>
            <person name="Guy L."/>
            <person name="Ettema T.J."/>
        </authorList>
    </citation>
    <scope>NUCLEOTIDE SEQUENCE</scope>
</reference>
<dbReference type="AlphaFoldDB" id="A0A0F9A9Z4"/>
<evidence type="ECO:0000256" key="4">
    <source>
        <dbReference type="ARBA" id="ARBA00022679"/>
    </source>
</evidence>
<evidence type="ECO:0000256" key="1">
    <source>
        <dbReference type="ARBA" id="ARBA00000085"/>
    </source>
</evidence>
<evidence type="ECO:0000259" key="7">
    <source>
        <dbReference type="PROSITE" id="PS50112"/>
    </source>
</evidence>
<comment type="catalytic activity">
    <reaction evidence="1">
        <text>ATP + protein L-histidine = ADP + protein N-phospho-L-histidine.</text>
        <dbReference type="EC" id="2.7.13.3"/>
    </reaction>
</comment>
<dbReference type="Pfam" id="PF08448">
    <property type="entry name" value="PAS_4"/>
    <property type="match status" value="1"/>
</dbReference>
<dbReference type="PANTHER" id="PTHR43304:SF1">
    <property type="entry name" value="PAC DOMAIN-CONTAINING PROTEIN"/>
    <property type="match status" value="1"/>
</dbReference>
<gene>
    <name evidence="9" type="ORF">LCGC14_2597700</name>
</gene>
<evidence type="ECO:0000256" key="5">
    <source>
        <dbReference type="ARBA" id="ARBA00022777"/>
    </source>
</evidence>
<dbReference type="EC" id="2.7.13.3" evidence="2"/>
<dbReference type="InterPro" id="IPR000700">
    <property type="entry name" value="PAS-assoc_C"/>
</dbReference>
<dbReference type="InterPro" id="IPR052162">
    <property type="entry name" value="Sensor_kinase/Photoreceptor"/>
</dbReference>
<dbReference type="Pfam" id="PF13426">
    <property type="entry name" value="PAS_9"/>
    <property type="match status" value="1"/>
</dbReference>
<dbReference type="InterPro" id="IPR000014">
    <property type="entry name" value="PAS"/>
</dbReference>
<dbReference type="PROSITE" id="PS50113">
    <property type="entry name" value="PAC"/>
    <property type="match status" value="1"/>
</dbReference>
<keyword evidence="5" id="KW-0418">Kinase</keyword>
<dbReference type="InterPro" id="IPR035965">
    <property type="entry name" value="PAS-like_dom_sf"/>
</dbReference>
<dbReference type="SMART" id="SM00091">
    <property type="entry name" value="PAS"/>
    <property type="match status" value="2"/>
</dbReference>
<dbReference type="EMBL" id="LAZR01043777">
    <property type="protein sequence ID" value="KKL06270.1"/>
    <property type="molecule type" value="Genomic_DNA"/>
</dbReference>
<evidence type="ECO:0000313" key="9">
    <source>
        <dbReference type="EMBL" id="KKL06270.1"/>
    </source>
</evidence>
<dbReference type="SMART" id="SM00086">
    <property type="entry name" value="PAC"/>
    <property type="match status" value="1"/>
</dbReference>
<feature type="domain" description="PAC" evidence="8">
    <location>
        <begin position="226"/>
        <end position="276"/>
    </location>
</feature>
<feature type="domain" description="PAS" evidence="7">
    <location>
        <begin position="155"/>
        <end position="221"/>
    </location>
</feature>
<proteinExistence type="predicted"/>
<evidence type="ECO:0000256" key="6">
    <source>
        <dbReference type="SAM" id="Coils"/>
    </source>
</evidence>
<comment type="caution">
    <text evidence="9">The sequence shown here is derived from an EMBL/GenBank/DDBJ whole genome shotgun (WGS) entry which is preliminary data.</text>
</comment>
<evidence type="ECO:0000256" key="3">
    <source>
        <dbReference type="ARBA" id="ARBA00022553"/>
    </source>
</evidence>
<dbReference type="InterPro" id="IPR013656">
    <property type="entry name" value="PAS_4"/>
</dbReference>
<dbReference type="GO" id="GO:0004673">
    <property type="term" value="F:protein histidine kinase activity"/>
    <property type="evidence" value="ECO:0007669"/>
    <property type="project" value="UniProtKB-EC"/>
</dbReference>
<dbReference type="PANTHER" id="PTHR43304">
    <property type="entry name" value="PHYTOCHROME-LIKE PROTEIN CPH1"/>
    <property type="match status" value="1"/>
</dbReference>
<keyword evidence="6" id="KW-0175">Coiled coil</keyword>